<feature type="binding site" evidence="7 9">
    <location>
        <position position="312"/>
    </location>
    <ligand>
        <name>substrate</name>
    </ligand>
</feature>
<dbReference type="InterPro" id="IPR000821">
    <property type="entry name" value="Ala_racemase"/>
</dbReference>
<feature type="modified residue" description="N6-(pyridoxal phosphate)lysine" evidence="7 8">
    <location>
        <position position="35"/>
    </location>
</feature>
<dbReference type="SMART" id="SM01005">
    <property type="entry name" value="Ala_racemase_C"/>
    <property type="match status" value="1"/>
</dbReference>
<dbReference type="GO" id="GO:0030632">
    <property type="term" value="P:D-alanine biosynthetic process"/>
    <property type="evidence" value="ECO:0007669"/>
    <property type="project" value="UniProtKB-UniRule"/>
</dbReference>
<organism evidence="12 13">
    <name type="scientific">Gordonia jinghuaiqii</name>
    <dbReference type="NCBI Taxonomy" id="2758710"/>
    <lineage>
        <taxon>Bacteria</taxon>
        <taxon>Bacillati</taxon>
        <taxon>Actinomycetota</taxon>
        <taxon>Actinomycetes</taxon>
        <taxon>Mycobacteriales</taxon>
        <taxon>Gordoniaceae</taxon>
        <taxon>Gordonia</taxon>
    </lineage>
</organism>
<evidence type="ECO:0000313" key="13">
    <source>
        <dbReference type="Proteomes" id="UP000515663"/>
    </source>
</evidence>
<dbReference type="InterPro" id="IPR029066">
    <property type="entry name" value="PLP-binding_barrel"/>
</dbReference>
<dbReference type="Proteomes" id="UP000515663">
    <property type="component" value="Chromosome"/>
</dbReference>
<dbReference type="SUPFAM" id="SSF50621">
    <property type="entry name" value="Alanine racemase C-terminal domain-like"/>
    <property type="match status" value="1"/>
</dbReference>
<dbReference type="GO" id="GO:0008784">
    <property type="term" value="F:alanine racemase activity"/>
    <property type="evidence" value="ECO:0007669"/>
    <property type="project" value="UniProtKB-UniRule"/>
</dbReference>
<sequence length="403" mass="41024">MTSPALTATVDLGAIAHNIGVLRDASGAAVMAVVKADAYGHGALPVARTALAAGAAELGVAHITEARALRAAGIEAPITAWLHTPGADFAAAVSEGIDIALSSISQLDAVVAAARATGVQATVTAKVDTGLNRSGVAVDEWADFAERVAKAHADEAVTLRAVMCHLARGDEPDHPLNDEQAARLDDAVADLARLGAAPQMVHMANSPAALTRPDLARDMVRPGIAMYGRTPVPAHGDFGLIPAMTLSARIALVKNVAAGQGVSYGESWVAPRDTVVAVVPAGYADGVPRLLSGRLRVRIGDRLFDGVGRICMDQLVVDLGPGGAGVREGDEAELFGTGHHGAPTAKDWADAIGTIDYEIVSQIGARVVRRYVGAAQGDSAAQGEAAAVQGDTDPGRGDAVAGQ</sequence>
<dbReference type="EMBL" id="CP059491">
    <property type="protein sequence ID" value="QMT03086.1"/>
    <property type="molecule type" value="Genomic_DNA"/>
</dbReference>
<keyword evidence="5 7" id="KW-0413">Isomerase</keyword>
<keyword evidence="4 7" id="KW-0663">Pyridoxal phosphate</keyword>
<evidence type="ECO:0000256" key="1">
    <source>
        <dbReference type="ARBA" id="ARBA00000316"/>
    </source>
</evidence>
<evidence type="ECO:0000256" key="8">
    <source>
        <dbReference type="PIRSR" id="PIRSR600821-50"/>
    </source>
</evidence>
<comment type="pathway">
    <text evidence="7">Amino-acid biosynthesis; D-alanine biosynthesis; D-alanine from L-alanine: step 1/1.</text>
</comment>
<dbReference type="HAMAP" id="MF_01201">
    <property type="entry name" value="Ala_racemase"/>
    <property type="match status" value="1"/>
</dbReference>
<dbReference type="GO" id="GO:0009252">
    <property type="term" value="P:peptidoglycan biosynthetic process"/>
    <property type="evidence" value="ECO:0007669"/>
    <property type="project" value="TreeGrafter"/>
</dbReference>
<dbReference type="FunFam" id="3.20.20.10:FF:000002">
    <property type="entry name" value="Alanine racemase"/>
    <property type="match status" value="1"/>
</dbReference>
<dbReference type="PANTHER" id="PTHR30511">
    <property type="entry name" value="ALANINE RACEMASE"/>
    <property type="match status" value="1"/>
</dbReference>
<feature type="region of interest" description="Disordered" evidence="10">
    <location>
        <begin position="378"/>
        <end position="403"/>
    </location>
</feature>
<dbReference type="InterPro" id="IPR011079">
    <property type="entry name" value="Ala_racemase_C"/>
</dbReference>
<feature type="active site" description="Proton acceptor; specific for L-alanine" evidence="7">
    <location>
        <position position="264"/>
    </location>
</feature>
<comment type="catalytic activity">
    <reaction evidence="1 7">
        <text>L-alanine = D-alanine</text>
        <dbReference type="Rhea" id="RHEA:20249"/>
        <dbReference type="ChEBI" id="CHEBI:57416"/>
        <dbReference type="ChEBI" id="CHEBI:57972"/>
        <dbReference type="EC" id="5.1.1.1"/>
    </reaction>
</comment>
<name>A0A7D7QS13_9ACTN</name>
<evidence type="ECO:0000256" key="2">
    <source>
        <dbReference type="ARBA" id="ARBA00001933"/>
    </source>
</evidence>
<evidence type="ECO:0000313" key="12">
    <source>
        <dbReference type="EMBL" id="QMT03086.1"/>
    </source>
</evidence>
<dbReference type="EC" id="5.1.1.1" evidence="3 7"/>
<evidence type="ECO:0000256" key="6">
    <source>
        <dbReference type="ARBA" id="ARBA00072221"/>
    </source>
</evidence>
<dbReference type="UniPathway" id="UPA00042">
    <property type="reaction ID" value="UER00497"/>
</dbReference>
<keyword evidence="13" id="KW-1185">Reference proteome</keyword>
<dbReference type="PROSITE" id="PS00395">
    <property type="entry name" value="ALANINE_RACEMASE"/>
    <property type="match status" value="1"/>
</dbReference>
<feature type="active site" description="Proton acceptor; specific for D-alanine" evidence="7">
    <location>
        <position position="35"/>
    </location>
</feature>
<dbReference type="InterPro" id="IPR020622">
    <property type="entry name" value="Ala_racemase_pyridoxalP-BS"/>
</dbReference>
<dbReference type="Gene3D" id="2.40.37.10">
    <property type="entry name" value="Lyase, Ornithine Decarboxylase, Chain A, domain 1"/>
    <property type="match status" value="1"/>
</dbReference>
<evidence type="ECO:0000256" key="5">
    <source>
        <dbReference type="ARBA" id="ARBA00023235"/>
    </source>
</evidence>
<proteinExistence type="inferred from homology"/>
<reference evidence="13" key="1">
    <citation type="submission" date="2020-07" db="EMBL/GenBank/DDBJ databases">
        <title>novel species isolated from the respiratory tract of Marmot.</title>
        <authorList>
            <person name="Zhang G."/>
        </authorList>
    </citation>
    <scope>NUCLEOTIDE SEQUENCE [LARGE SCALE GENOMIC DNA]</scope>
    <source>
        <strain evidence="13">686</strain>
    </source>
</reference>
<comment type="cofactor">
    <cofactor evidence="2 7 8">
        <name>pyridoxal 5'-phosphate</name>
        <dbReference type="ChEBI" id="CHEBI:597326"/>
    </cofactor>
</comment>
<evidence type="ECO:0000256" key="7">
    <source>
        <dbReference type="HAMAP-Rule" id="MF_01201"/>
    </source>
</evidence>
<dbReference type="PANTHER" id="PTHR30511:SF0">
    <property type="entry name" value="ALANINE RACEMASE, CATABOLIC-RELATED"/>
    <property type="match status" value="1"/>
</dbReference>
<dbReference type="SUPFAM" id="SSF51419">
    <property type="entry name" value="PLP-binding barrel"/>
    <property type="match status" value="1"/>
</dbReference>
<dbReference type="RefSeq" id="WP_188329763.1">
    <property type="nucleotide sequence ID" value="NZ_CP059491.1"/>
</dbReference>
<protein>
    <recommendedName>
        <fullName evidence="6 7">Alanine racemase</fullName>
        <ecNumber evidence="3 7">5.1.1.1</ecNumber>
    </recommendedName>
</protein>
<dbReference type="Gene3D" id="3.20.20.10">
    <property type="entry name" value="Alanine racemase"/>
    <property type="match status" value="1"/>
</dbReference>
<feature type="binding site" evidence="7 9">
    <location>
        <position position="133"/>
    </location>
    <ligand>
        <name>substrate</name>
    </ligand>
</feature>
<dbReference type="CDD" id="cd00430">
    <property type="entry name" value="PLPDE_III_AR"/>
    <property type="match status" value="1"/>
</dbReference>
<evidence type="ECO:0000256" key="4">
    <source>
        <dbReference type="ARBA" id="ARBA00022898"/>
    </source>
</evidence>
<feature type="domain" description="Alanine racemase C-terminal" evidence="11">
    <location>
        <begin position="243"/>
        <end position="372"/>
    </location>
</feature>
<dbReference type="InterPro" id="IPR001608">
    <property type="entry name" value="Ala_racemase_N"/>
</dbReference>
<dbReference type="FunFam" id="2.40.37.10:FF:000015">
    <property type="entry name" value="Alanine racemase"/>
    <property type="match status" value="1"/>
</dbReference>
<dbReference type="InterPro" id="IPR009006">
    <property type="entry name" value="Ala_racemase/Decarboxylase_C"/>
</dbReference>
<dbReference type="PRINTS" id="PR00992">
    <property type="entry name" value="ALARACEMASE"/>
</dbReference>
<evidence type="ECO:0000256" key="10">
    <source>
        <dbReference type="SAM" id="MobiDB-lite"/>
    </source>
</evidence>
<dbReference type="GO" id="GO:0005829">
    <property type="term" value="C:cytosol"/>
    <property type="evidence" value="ECO:0007669"/>
    <property type="project" value="TreeGrafter"/>
</dbReference>
<dbReference type="KEGG" id="gji:H1R19_08230"/>
<dbReference type="Pfam" id="PF01168">
    <property type="entry name" value="Ala_racemase_N"/>
    <property type="match status" value="1"/>
</dbReference>
<accession>A0A7D7QS13</accession>
<evidence type="ECO:0000259" key="11">
    <source>
        <dbReference type="SMART" id="SM01005"/>
    </source>
</evidence>
<dbReference type="GO" id="GO:0030170">
    <property type="term" value="F:pyridoxal phosphate binding"/>
    <property type="evidence" value="ECO:0007669"/>
    <property type="project" value="UniProtKB-UniRule"/>
</dbReference>
<evidence type="ECO:0000256" key="9">
    <source>
        <dbReference type="PIRSR" id="PIRSR600821-52"/>
    </source>
</evidence>
<gene>
    <name evidence="12" type="ORF">H1R19_08230</name>
</gene>
<dbReference type="Pfam" id="PF00842">
    <property type="entry name" value="Ala_racemase_C"/>
    <property type="match status" value="1"/>
</dbReference>
<dbReference type="AlphaFoldDB" id="A0A7D7QS13"/>
<dbReference type="NCBIfam" id="TIGR00492">
    <property type="entry name" value="alr"/>
    <property type="match status" value="1"/>
</dbReference>
<comment type="function">
    <text evidence="7">Catalyzes the interconversion of L-alanine and D-alanine. May also act on other amino acids.</text>
</comment>
<evidence type="ECO:0000256" key="3">
    <source>
        <dbReference type="ARBA" id="ARBA00013089"/>
    </source>
</evidence>
<comment type="similarity">
    <text evidence="7">Belongs to the alanine racemase family.</text>
</comment>